<evidence type="ECO:0000256" key="1">
    <source>
        <dbReference type="SAM" id="MobiDB-lite"/>
    </source>
</evidence>
<dbReference type="Proteomes" id="UP000472260">
    <property type="component" value="Unassembled WGS sequence"/>
</dbReference>
<feature type="compositionally biased region" description="Basic and acidic residues" evidence="1">
    <location>
        <begin position="17"/>
        <end position="32"/>
    </location>
</feature>
<keyword evidence="3" id="KW-1185">Reference proteome</keyword>
<dbReference type="Ensembl" id="ENSSANT00000106504.1">
    <property type="protein sequence ID" value="ENSSANP00000100325.1"/>
    <property type="gene ID" value="ENSSANG00000049325.1"/>
</dbReference>
<proteinExistence type="predicted"/>
<feature type="region of interest" description="Disordered" evidence="1">
    <location>
        <begin position="1"/>
        <end position="84"/>
    </location>
</feature>
<feature type="compositionally biased region" description="Basic residues" evidence="1">
    <location>
        <begin position="1"/>
        <end position="16"/>
    </location>
</feature>
<protein>
    <submittedName>
        <fullName evidence="2">Uncharacterized protein</fullName>
    </submittedName>
</protein>
<dbReference type="PANTHER" id="PTHR21590">
    <property type="entry name" value="SEA DOMAIN-CONTAINING PROTEIN"/>
    <property type="match status" value="1"/>
</dbReference>
<evidence type="ECO:0000313" key="3">
    <source>
        <dbReference type="Proteomes" id="UP000472260"/>
    </source>
</evidence>
<dbReference type="AlphaFoldDB" id="A0A671ST37"/>
<dbReference type="InterPro" id="IPR024606">
    <property type="entry name" value="KIAA1549"/>
</dbReference>
<accession>A0A671ST37</accession>
<dbReference type="Pfam" id="PF12877">
    <property type="entry name" value="KIAA1549"/>
    <property type="match status" value="1"/>
</dbReference>
<evidence type="ECO:0000313" key="2">
    <source>
        <dbReference type="Ensembl" id="ENSSANP00000100325.1"/>
    </source>
</evidence>
<sequence length="155" mass="17047">IRSPRHRQRQHLRGRGSLRDKDRLITDGDATYRKYPGVNNVAYSDADQLPDAGSPSPTDEVFLDPGSPPSGQAPAPPSYVPPQPTIEEARQQMHSLLDDAFALVSPSSQGSPAGAGFWVCCVSRDAVRSWILQQRAVWRRDAIVFSATTSRGQHR</sequence>
<reference evidence="2" key="1">
    <citation type="submission" date="2025-08" db="UniProtKB">
        <authorList>
            <consortium name="Ensembl"/>
        </authorList>
    </citation>
    <scope>IDENTIFICATION</scope>
</reference>
<reference evidence="2" key="2">
    <citation type="submission" date="2025-09" db="UniProtKB">
        <authorList>
            <consortium name="Ensembl"/>
        </authorList>
    </citation>
    <scope>IDENTIFICATION</scope>
</reference>
<feature type="compositionally biased region" description="Pro residues" evidence="1">
    <location>
        <begin position="74"/>
        <end position="84"/>
    </location>
</feature>
<dbReference type="PANTHER" id="PTHR21590:SF4">
    <property type="entry name" value="UPF0606 PROTEIN KIAA1549"/>
    <property type="match status" value="1"/>
</dbReference>
<name>A0A671ST37_9TELE</name>
<organism evidence="2 3">
    <name type="scientific">Sinocyclocheilus anshuiensis</name>
    <dbReference type="NCBI Taxonomy" id="1608454"/>
    <lineage>
        <taxon>Eukaryota</taxon>
        <taxon>Metazoa</taxon>
        <taxon>Chordata</taxon>
        <taxon>Craniata</taxon>
        <taxon>Vertebrata</taxon>
        <taxon>Euteleostomi</taxon>
        <taxon>Actinopterygii</taxon>
        <taxon>Neopterygii</taxon>
        <taxon>Teleostei</taxon>
        <taxon>Ostariophysi</taxon>
        <taxon>Cypriniformes</taxon>
        <taxon>Cyprinidae</taxon>
        <taxon>Cyprininae</taxon>
        <taxon>Sinocyclocheilus</taxon>
    </lineage>
</organism>